<accession>A0A918CBZ0</accession>
<feature type="domain" description="PIN" evidence="1">
    <location>
        <begin position="1047"/>
        <end position="1184"/>
    </location>
</feature>
<organism evidence="2 3">
    <name type="scientific">Deinococcus ruber</name>
    <dbReference type="NCBI Taxonomy" id="1848197"/>
    <lineage>
        <taxon>Bacteria</taxon>
        <taxon>Thermotogati</taxon>
        <taxon>Deinococcota</taxon>
        <taxon>Deinococci</taxon>
        <taxon>Deinococcales</taxon>
        <taxon>Deinococcaceae</taxon>
        <taxon>Deinococcus</taxon>
    </lineage>
</organism>
<evidence type="ECO:0000259" key="1">
    <source>
        <dbReference type="Pfam" id="PF20698"/>
    </source>
</evidence>
<name>A0A918CBZ0_9DEIO</name>
<dbReference type="Pfam" id="PF20698">
    <property type="entry name" value="PIN-TPR-GreABC"/>
    <property type="match status" value="1"/>
</dbReference>
<dbReference type="EMBL" id="BMQL01000020">
    <property type="protein sequence ID" value="GGR17482.1"/>
    <property type="molecule type" value="Genomic_DNA"/>
</dbReference>
<reference evidence="2" key="1">
    <citation type="journal article" date="2014" name="Int. J. Syst. Evol. Microbiol.">
        <title>Complete genome sequence of Corynebacterium casei LMG S-19264T (=DSM 44701T), isolated from a smear-ripened cheese.</title>
        <authorList>
            <consortium name="US DOE Joint Genome Institute (JGI-PGF)"/>
            <person name="Walter F."/>
            <person name="Albersmeier A."/>
            <person name="Kalinowski J."/>
            <person name="Ruckert C."/>
        </authorList>
    </citation>
    <scope>NUCLEOTIDE SEQUENCE</scope>
    <source>
        <strain evidence="2">JCM 31311</strain>
    </source>
</reference>
<dbReference type="Gene3D" id="1.25.40.10">
    <property type="entry name" value="Tetratricopeptide repeat domain"/>
    <property type="match status" value="3"/>
</dbReference>
<keyword evidence="3" id="KW-1185">Reference proteome</keyword>
<evidence type="ECO:0000313" key="2">
    <source>
        <dbReference type="EMBL" id="GGR17482.1"/>
    </source>
</evidence>
<proteinExistence type="predicted"/>
<dbReference type="SUPFAM" id="SSF48452">
    <property type="entry name" value="TPR-like"/>
    <property type="match status" value="2"/>
</dbReference>
<dbReference type="InterPro" id="IPR011990">
    <property type="entry name" value="TPR-like_helical_dom_sf"/>
</dbReference>
<sequence length="1357" mass="152817">MTERSLPLNNRKTLPYHELHWKEFELLALDLLETNPDIDFARLYGVEGDAQEGIDIYAPLKGKTAYAVVQCKQVEKFGPAKIRTMIDLFLGITKEGLPVTTLNGKPLKPLLDDQGNEYPRWPTETKTFTLAISRPLNSPGQIRELNDVKRRLLEVGIAFELWDPHRLNQLLRKQPPLIDRHFSRYWVDAFCGPDAAAALGELSPRDRAMLKKLANVQGTLSVIQRHLDVADREGVKLNSVSEDRLVQRLALSLPTHEAATPIAATDPISKELEILRTLIRAGPGAADAAKEKLETLCEPIKAAAPAVQATYHRLMGAFHYNLEQGVAAADAYIQAYELDPLADGATKLMGLAYLLQHDGPLALGYLDQARRKDPADEEAQAMYVEALLSCGREEHANEIERTLTPDQLTLGTTFVRWHMRQCDWERMRHVLAILQRGVHATHPHVRLLTGKLTLHELVQQNRTLHGDLRNRSIQRHPDALAAMEHFNAALAAFDRGDVLQALRGEALNARQVLRCLIGEDRLSLEDGQAALRLDPSLTGVQFDLALAHLRLDDTDGALRVLDRYGPAVLSALPQSRIIFAAAARRSGNALRALELLGDGADITDDALRLDRLNEYVRALIALDRLTEAAAALDAEPSRLPMWHVTRGEWAIAAHNDPEARAAFQAAVEAATDFEAATYRFQYAAYLRSRDDTAGAAKVLTALPWVELPNTWLEIAAKQLYEGQRYVEAQTALVERRTRGEPERMTSWVIEAQLLALDGDLQAAIPIFETAVRRWPEEPFALLYTAAAYTRLGKLLNVRPLLQRLLSLPEVPAWILLKASGIARELLLQDEARQLGYQALRAEYDNEDIHMHFFDVMQAFPERQELKTVRAETAVELERSPGDKFWAVLTADNNPEISRGEHALDTPLARALLGAFKGTCVTTPTGETYRVVRVVSKYVNAERVWLQQGRELFPVSPRMRMMKTGDFEILPSGIWDLLEALQEENQQRRWLVEEQHFPVTLLNQRRRTAEHTIWDWWLEQGVQNEAFSGDPQELTAAAHACQGAGLILHSSALTVLHHTHLFKLLARTQTLYVTRQTLDDLNRAVRQAAEEARNAPLRTMSRSGQGLIITEETKELLEARQKRLEGLQTLVRTRTRVIPVIGLAAYLETQPWAENYLPTTSTFLAAQQRHLPVLCDDLNLLRFAQLGLFGERVEGCTTVTYIDQWQMGGGLAEQARTAALLRLATAGQGPLPHLSRELVARILERSELQRDRALTTVMRTIGWSGTPLSDVAKDVALLLRQGFLHMPIPERRQAWMCEILDQALRHHDLLRFGNIVRSALIQELELAPFLLDEMLDLLRRWQRERWQHTGGKNLKHLA</sequence>
<comment type="caution">
    <text evidence="2">The sequence shown here is derived from an EMBL/GenBank/DDBJ whole genome shotgun (WGS) entry which is preliminary data.</text>
</comment>
<dbReference type="InterPro" id="IPR048987">
    <property type="entry name" value="PIN-TPR-GreABC"/>
</dbReference>
<gene>
    <name evidence="2" type="ORF">GCM10008957_32760</name>
</gene>
<reference evidence="2" key="2">
    <citation type="submission" date="2020-09" db="EMBL/GenBank/DDBJ databases">
        <authorList>
            <person name="Sun Q."/>
            <person name="Ohkuma M."/>
        </authorList>
    </citation>
    <scope>NUCLEOTIDE SEQUENCE</scope>
    <source>
        <strain evidence="2">JCM 31311</strain>
    </source>
</reference>
<protein>
    <recommendedName>
        <fullName evidence="1">PIN domain-containing protein</fullName>
    </recommendedName>
</protein>
<evidence type="ECO:0000313" key="3">
    <source>
        <dbReference type="Proteomes" id="UP000603865"/>
    </source>
</evidence>
<dbReference type="Proteomes" id="UP000603865">
    <property type="component" value="Unassembled WGS sequence"/>
</dbReference>